<dbReference type="Proteomes" id="UP000184172">
    <property type="component" value="Unassembled WGS sequence"/>
</dbReference>
<reference evidence="2" key="1">
    <citation type="submission" date="2016-11" db="EMBL/GenBank/DDBJ databases">
        <authorList>
            <person name="Varghese N."/>
            <person name="Submissions S."/>
        </authorList>
    </citation>
    <scope>NUCLEOTIDE SEQUENCE [LARGE SCALE GENOMIC DNA]</scope>
    <source>
        <strain evidence="2">DSM 26349</strain>
    </source>
</reference>
<evidence type="ECO:0000313" key="2">
    <source>
        <dbReference type="Proteomes" id="UP000184172"/>
    </source>
</evidence>
<gene>
    <name evidence="1" type="ORF">SAMN04487908_10218</name>
</gene>
<dbReference type="AlphaFoldDB" id="A0A1M6ATK2"/>
<keyword evidence="2" id="KW-1185">Reference proteome</keyword>
<dbReference type="OrthoDB" id="627374at2"/>
<evidence type="ECO:0000313" key="1">
    <source>
        <dbReference type="EMBL" id="SHI39638.1"/>
    </source>
</evidence>
<organism evidence="1 2">
    <name type="scientific">Aequorivita viscosa</name>
    <dbReference type="NCBI Taxonomy" id="797419"/>
    <lineage>
        <taxon>Bacteria</taxon>
        <taxon>Pseudomonadati</taxon>
        <taxon>Bacteroidota</taxon>
        <taxon>Flavobacteriia</taxon>
        <taxon>Flavobacteriales</taxon>
        <taxon>Flavobacteriaceae</taxon>
        <taxon>Aequorivita</taxon>
    </lineage>
</organism>
<evidence type="ECO:0008006" key="3">
    <source>
        <dbReference type="Google" id="ProtNLM"/>
    </source>
</evidence>
<proteinExistence type="predicted"/>
<accession>A0A1M6ATK2</accession>
<sequence length="790" mass="92000">MDKLNNNERDFPMKIKIGFGKVFDVCRKQLETSANHKWAAEILLLADEYPELTSGIDTFEELQKYNEQIDKVLQPLFPAVFVDKEIKFATVPLHDVAFKSTECYKNLTHAAGKDFYPDLVSFDEEESYLMGCALISSHYYGRDLSFQRDFHYNIPDKKDMIRNYRVVYNTDYIEIAKSPSAPELTDADFNELLESFDDIAVWKEKFPPQSYTFKGFIIAHLIDVTADISISDFKTDLLRLEMTRGFENTDFARIFRTIFELNNLEIGFADYNDESESFERVLFKEIKSFLLCDKKSLGSKDALCSASYYTLFKQKELYVITDTERYRKLYPDNLLYKKLLEQGIKSAIFASIVSGDKILGVLELVSSNKNELNTINANRLKEIMPFLVNSVVRAKENLENELELIVQSECTSIHKSVHWKFRKEAKRYFESITEGNPTFFREVVFRDVHPLYGQVDIKGSSEARNEATKMDLAEQLEYVSQVIKKLNAIEPMPIFEQMDFAIAGFMEEICVNLQVDTERKIVSFLSSEIIPFFKHLSQTNEQHKKLVEEYNELIDVGTGLVYKHRKDYDDSVMQVNKVLTAVLDREQREAQKMFPHYFERFKTDGVEHNLYIGASITKEKAFNAIYLKNLKLWQLQVICEMENTYFRLKDQLPVAMDVASMILAFHGSLSLRFRMDEKRFDVDGTYNARYEVVKKRVDKANIKGTDERITKPGKIAIIYSQKEDEEEYKTYVKFLQSQLLLDDDLEVLELEDLQGVTGLKALRVSVLYSKKNKQSKEYYTYEDLISEISE</sequence>
<protein>
    <recommendedName>
        <fullName evidence="3">GAF domain-containing protein</fullName>
    </recommendedName>
</protein>
<dbReference type="EMBL" id="FQYV01000002">
    <property type="protein sequence ID" value="SHI39638.1"/>
    <property type="molecule type" value="Genomic_DNA"/>
</dbReference>
<dbReference type="STRING" id="797419.SAMN05216556_10418"/>
<name>A0A1M6ATK2_9FLAO</name>
<dbReference type="RefSeq" id="WP_073214117.1">
    <property type="nucleotide sequence ID" value="NZ_FNNS01000004.1"/>
</dbReference>